<comment type="caution">
    <text evidence="1">The sequence shown here is derived from an EMBL/GenBank/DDBJ whole genome shotgun (WGS) entry which is preliminary data.</text>
</comment>
<gene>
    <name evidence="1" type="ORF">CASFOL_003413</name>
</gene>
<organism evidence="1 2">
    <name type="scientific">Castilleja foliolosa</name>
    <dbReference type="NCBI Taxonomy" id="1961234"/>
    <lineage>
        <taxon>Eukaryota</taxon>
        <taxon>Viridiplantae</taxon>
        <taxon>Streptophyta</taxon>
        <taxon>Embryophyta</taxon>
        <taxon>Tracheophyta</taxon>
        <taxon>Spermatophyta</taxon>
        <taxon>Magnoliopsida</taxon>
        <taxon>eudicotyledons</taxon>
        <taxon>Gunneridae</taxon>
        <taxon>Pentapetalae</taxon>
        <taxon>asterids</taxon>
        <taxon>lamiids</taxon>
        <taxon>Lamiales</taxon>
        <taxon>Orobanchaceae</taxon>
        <taxon>Pedicularideae</taxon>
        <taxon>Castillejinae</taxon>
        <taxon>Castilleja</taxon>
    </lineage>
</organism>
<dbReference type="EMBL" id="JAVIJP010000005">
    <property type="protein sequence ID" value="KAL3653732.1"/>
    <property type="molecule type" value="Genomic_DNA"/>
</dbReference>
<proteinExistence type="predicted"/>
<dbReference type="Proteomes" id="UP001632038">
    <property type="component" value="Unassembled WGS sequence"/>
</dbReference>
<accession>A0ABD3EH37</accession>
<dbReference type="AlphaFoldDB" id="A0ABD3EH37"/>
<evidence type="ECO:0000313" key="1">
    <source>
        <dbReference type="EMBL" id="KAL3653732.1"/>
    </source>
</evidence>
<protein>
    <submittedName>
        <fullName evidence="1">Uncharacterized protein</fullName>
    </submittedName>
</protein>
<reference evidence="2" key="1">
    <citation type="journal article" date="2024" name="IScience">
        <title>Strigolactones Initiate the Formation of Haustorium-like Structures in Castilleja.</title>
        <authorList>
            <person name="Buerger M."/>
            <person name="Peterson D."/>
            <person name="Chory J."/>
        </authorList>
    </citation>
    <scope>NUCLEOTIDE SEQUENCE [LARGE SCALE GENOMIC DNA]</scope>
</reference>
<name>A0ABD3EH37_9LAMI</name>
<sequence length="99" mass="11398">MTRRCVLWTPEMDFTKLCSCHDWLNKIERLNEFEKELMAKRRLINKSEVPWTLEKSSSIDCSIDKLNQMVKKMAKMLICAGVFGEHGDTDSDSGGARTL</sequence>
<evidence type="ECO:0000313" key="2">
    <source>
        <dbReference type="Proteomes" id="UP001632038"/>
    </source>
</evidence>
<keyword evidence="2" id="KW-1185">Reference proteome</keyword>